<name>A0A382GZD1_9ZZZZ</name>
<evidence type="ECO:0008006" key="3">
    <source>
        <dbReference type="Google" id="ProtNLM"/>
    </source>
</evidence>
<reference evidence="2" key="1">
    <citation type="submission" date="2018-05" db="EMBL/GenBank/DDBJ databases">
        <authorList>
            <person name="Lanie J.A."/>
            <person name="Ng W.-L."/>
            <person name="Kazmierczak K.M."/>
            <person name="Andrzejewski T.M."/>
            <person name="Davidsen T.M."/>
            <person name="Wayne K.J."/>
            <person name="Tettelin H."/>
            <person name="Glass J.I."/>
            <person name="Rusch D."/>
            <person name="Podicherti R."/>
            <person name="Tsui H.-C.T."/>
            <person name="Winkler M.E."/>
        </authorList>
    </citation>
    <scope>NUCLEOTIDE SEQUENCE</scope>
</reference>
<dbReference type="Pfam" id="PF16316">
    <property type="entry name" value="DUF4956"/>
    <property type="match status" value="1"/>
</dbReference>
<dbReference type="InterPro" id="IPR032531">
    <property type="entry name" value="DUF4956"/>
</dbReference>
<accession>A0A382GZD1</accession>
<feature type="non-terminal residue" evidence="2">
    <location>
        <position position="138"/>
    </location>
</feature>
<feature type="transmembrane region" description="Helical" evidence="1">
    <location>
        <begin position="20"/>
        <end position="41"/>
    </location>
</feature>
<proteinExistence type="predicted"/>
<organism evidence="2">
    <name type="scientific">marine metagenome</name>
    <dbReference type="NCBI Taxonomy" id="408172"/>
    <lineage>
        <taxon>unclassified sequences</taxon>
        <taxon>metagenomes</taxon>
        <taxon>ecological metagenomes</taxon>
    </lineage>
</organism>
<feature type="transmembrane region" description="Helical" evidence="1">
    <location>
        <begin position="78"/>
        <end position="95"/>
    </location>
</feature>
<sequence length="138" mass="14952">MDENVGIKEFITNQRVEVSLSAFAANLIFAAFLAYLLSLLYERFGQSLSNRKLFSKNLISLTMTTMLVISIVKSSLALSLGLVGALSIVRFRAAIKEPEELVYLFLAISIGLGFGANQGVVTTLAFVIISGMVVLTNL</sequence>
<dbReference type="AlphaFoldDB" id="A0A382GZD1"/>
<dbReference type="EMBL" id="UINC01057876">
    <property type="protein sequence ID" value="SVB79521.1"/>
    <property type="molecule type" value="Genomic_DNA"/>
</dbReference>
<evidence type="ECO:0000256" key="1">
    <source>
        <dbReference type="SAM" id="Phobius"/>
    </source>
</evidence>
<feature type="transmembrane region" description="Helical" evidence="1">
    <location>
        <begin position="102"/>
        <end position="135"/>
    </location>
</feature>
<protein>
    <recommendedName>
        <fullName evidence="3">DUF4956 domain-containing protein</fullName>
    </recommendedName>
</protein>
<gene>
    <name evidence="2" type="ORF">METZ01_LOCUS232375</name>
</gene>
<keyword evidence="1" id="KW-0812">Transmembrane</keyword>
<evidence type="ECO:0000313" key="2">
    <source>
        <dbReference type="EMBL" id="SVB79521.1"/>
    </source>
</evidence>
<keyword evidence="1" id="KW-0472">Membrane</keyword>
<keyword evidence="1" id="KW-1133">Transmembrane helix</keyword>